<dbReference type="Proteomes" id="UP000814033">
    <property type="component" value="Unassembled WGS sequence"/>
</dbReference>
<protein>
    <submittedName>
        <fullName evidence="1">Uncharacterized protein</fullName>
    </submittedName>
</protein>
<name>A0ACB8R2Z7_9AGAM</name>
<proteinExistence type="predicted"/>
<reference evidence="1" key="1">
    <citation type="submission" date="2021-02" db="EMBL/GenBank/DDBJ databases">
        <authorList>
            <consortium name="DOE Joint Genome Institute"/>
            <person name="Ahrendt S."/>
            <person name="Looney B.P."/>
            <person name="Miyauchi S."/>
            <person name="Morin E."/>
            <person name="Drula E."/>
            <person name="Courty P.E."/>
            <person name="Chicoki N."/>
            <person name="Fauchery L."/>
            <person name="Kohler A."/>
            <person name="Kuo A."/>
            <person name="Labutti K."/>
            <person name="Pangilinan J."/>
            <person name="Lipzen A."/>
            <person name="Riley R."/>
            <person name="Andreopoulos W."/>
            <person name="He G."/>
            <person name="Johnson J."/>
            <person name="Barry K.W."/>
            <person name="Grigoriev I.V."/>
            <person name="Nagy L."/>
            <person name="Hibbett D."/>
            <person name="Henrissat B."/>
            <person name="Matheny P.B."/>
            <person name="Labbe J."/>
            <person name="Martin F."/>
        </authorList>
    </citation>
    <scope>NUCLEOTIDE SEQUENCE</scope>
    <source>
        <strain evidence="1">FP105234-sp</strain>
    </source>
</reference>
<gene>
    <name evidence="1" type="ORF">FA95DRAFT_1613623</name>
</gene>
<sequence length="292" mass="28550">MHPLARAPPTQLGSNQATSARANPGAAHTGEWVDEEQAMALQGHLGTLAATHGVSFLARDPPAPLRASTAPTDLVRPSRNRASPLRTVPVVVRGDVDVELAVPAGHGVSIERRDSWLAIAAQPLSGGVGVGVELAVPAAHGVSIEPRGDAVIIAARAARRATGDARARGDDGAARQGGDAERGNGTVRAGSGAAGVVGRAARGGGHAGEAARPPGGDVGAGANGGVLLGGAAGRGGGGAARGSSDTNGGGGVGTRPTGGARVAASPMGAAALQRNRHDRAARQPEGVECEGE</sequence>
<comment type="caution">
    <text evidence="1">The sequence shown here is derived from an EMBL/GenBank/DDBJ whole genome shotgun (WGS) entry which is preliminary data.</text>
</comment>
<organism evidence="1 2">
    <name type="scientific">Auriscalpium vulgare</name>
    <dbReference type="NCBI Taxonomy" id="40419"/>
    <lineage>
        <taxon>Eukaryota</taxon>
        <taxon>Fungi</taxon>
        <taxon>Dikarya</taxon>
        <taxon>Basidiomycota</taxon>
        <taxon>Agaricomycotina</taxon>
        <taxon>Agaricomycetes</taxon>
        <taxon>Russulales</taxon>
        <taxon>Auriscalpiaceae</taxon>
        <taxon>Auriscalpium</taxon>
    </lineage>
</organism>
<accession>A0ACB8R2Z7</accession>
<dbReference type="EMBL" id="MU276589">
    <property type="protein sequence ID" value="KAI0038115.1"/>
    <property type="molecule type" value="Genomic_DNA"/>
</dbReference>
<reference evidence="1" key="2">
    <citation type="journal article" date="2022" name="New Phytol.">
        <title>Evolutionary transition to the ectomycorrhizal habit in the genomes of a hyperdiverse lineage of mushroom-forming fungi.</title>
        <authorList>
            <person name="Looney B."/>
            <person name="Miyauchi S."/>
            <person name="Morin E."/>
            <person name="Drula E."/>
            <person name="Courty P.E."/>
            <person name="Kohler A."/>
            <person name="Kuo A."/>
            <person name="LaButti K."/>
            <person name="Pangilinan J."/>
            <person name="Lipzen A."/>
            <person name="Riley R."/>
            <person name="Andreopoulos W."/>
            <person name="He G."/>
            <person name="Johnson J."/>
            <person name="Nolan M."/>
            <person name="Tritt A."/>
            <person name="Barry K.W."/>
            <person name="Grigoriev I.V."/>
            <person name="Nagy L.G."/>
            <person name="Hibbett D."/>
            <person name="Henrissat B."/>
            <person name="Matheny P.B."/>
            <person name="Labbe J."/>
            <person name="Martin F.M."/>
        </authorList>
    </citation>
    <scope>NUCLEOTIDE SEQUENCE</scope>
    <source>
        <strain evidence="1">FP105234-sp</strain>
    </source>
</reference>
<evidence type="ECO:0000313" key="1">
    <source>
        <dbReference type="EMBL" id="KAI0038115.1"/>
    </source>
</evidence>
<evidence type="ECO:0000313" key="2">
    <source>
        <dbReference type="Proteomes" id="UP000814033"/>
    </source>
</evidence>
<keyword evidence="2" id="KW-1185">Reference proteome</keyword>